<dbReference type="Proteomes" id="UP001345963">
    <property type="component" value="Unassembled WGS sequence"/>
</dbReference>
<accession>A0ABU7CCH6</accession>
<organism evidence="3 4">
    <name type="scientific">Ataeniobius toweri</name>
    <dbReference type="NCBI Taxonomy" id="208326"/>
    <lineage>
        <taxon>Eukaryota</taxon>
        <taxon>Metazoa</taxon>
        <taxon>Chordata</taxon>
        <taxon>Craniata</taxon>
        <taxon>Vertebrata</taxon>
        <taxon>Euteleostomi</taxon>
        <taxon>Actinopterygii</taxon>
        <taxon>Neopterygii</taxon>
        <taxon>Teleostei</taxon>
        <taxon>Neoteleostei</taxon>
        <taxon>Acanthomorphata</taxon>
        <taxon>Ovalentaria</taxon>
        <taxon>Atherinomorphae</taxon>
        <taxon>Cyprinodontiformes</taxon>
        <taxon>Goodeidae</taxon>
        <taxon>Ataeniobius</taxon>
    </lineage>
</organism>
<evidence type="ECO:0000313" key="3">
    <source>
        <dbReference type="EMBL" id="MED6259299.1"/>
    </source>
</evidence>
<sequence length="317" mass="35675">MSESAILKLSFPSLKDPSPFDPFCPMTLLTARLLTALQLGSVWRSRQMQTTMRPKREKLKPKDEAAYFVSSSKDKDGFDVQYINSFKGRGVFSTCHFQRGAFLLEYRGDVINKQEYERRLKIYHDALKVFMFEFRHNGKQLCVDAAREDGSLGRLVNDDHLNPNSRMKTITVNGQPHLCLFAVKDITPGEEITYNYGNSEWPWRVKVSAHTDQPETEEPMASLSSSLEPQKCKHVVLHSSMSSIEKCAHCLGPYAARKWSGLKCKDKLDLTDSDSEESEAAICDPSPCTKNQEPDEFSEDSIDGSGEGTSQGTSIIL</sequence>
<dbReference type="EMBL" id="JAHUTI010083003">
    <property type="protein sequence ID" value="MED6259299.1"/>
    <property type="molecule type" value="Genomic_DNA"/>
</dbReference>
<dbReference type="Gene3D" id="2.170.270.10">
    <property type="entry name" value="SET domain"/>
    <property type="match status" value="1"/>
</dbReference>
<dbReference type="InterPro" id="IPR001214">
    <property type="entry name" value="SET_dom"/>
</dbReference>
<dbReference type="InterPro" id="IPR046341">
    <property type="entry name" value="SET_dom_sf"/>
</dbReference>
<evidence type="ECO:0000256" key="1">
    <source>
        <dbReference type="SAM" id="MobiDB-lite"/>
    </source>
</evidence>
<evidence type="ECO:0000259" key="2">
    <source>
        <dbReference type="PROSITE" id="PS50280"/>
    </source>
</evidence>
<dbReference type="PANTHER" id="PTHR46167:SF1">
    <property type="entry name" value="N-LYSINE METHYLTRANSFERASE KMT5A"/>
    <property type="match status" value="1"/>
</dbReference>
<feature type="compositionally biased region" description="Polar residues" evidence="1">
    <location>
        <begin position="308"/>
        <end position="317"/>
    </location>
</feature>
<dbReference type="SUPFAM" id="SSF82199">
    <property type="entry name" value="SET domain"/>
    <property type="match status" value="1"/>
</dbReference>
<evidence type="ECO:0000313" key="4">
    <source>
        <dbReference type="Proteomes" id="UP001345963"/>
    </source>
</evidence>
<protein>
    <recommendedName>
        <fullName evidence="2">SET domain-containing protein</fullName>
    </recommendedName>
</protein>
<dbReference type="PROSITE" id="PS50280">
    <property type="entry name" value="SET"/>
    <property type="match status" value="1"/>
</dbReference>
<dbReference type="SMART" id="SM00317">
    <property type="entry name" value="SET"/>
    <property type="match status" value="1"/>
</dbReference>
<dbReference type="PANTHER" id="PTHR46167">
    <property type="entry name" value="N-LYSINE METHYLTRANSFERASE KMT5A"/>
    <property type="match status" value="1"/>
</dbReference>
<dbReference type="InterPro" id="IPR051760">
    <property type="entry name" value="KMT5A"/>
</dbReference>
<name>A0ABU7CCH6_9TELE</name>
<feature type="domain" description="SET" evidence="2">
    <location>
        <begin position="76"/>
        <end position="197"/>
    </location>
</feature>
<keyword evidence="4" id="KW-1185">Reference proteome</keyword>
<proteinExistence type="predicted"/>
<feature type="region of interest" description="Disordered" evidence="1">
    <location>
        <begin position="275"/>
        <end position="317"/>
    </location>
</feature>
<dbReference type="Pfam" id="PF00856">
    <property type="entry name" value="SET"/>
    <property type="match status" value="1"/>
</dbReference>
<comment type="caution">
    <text evidence="3">The sequence shown here is derived from an EMBL/GenBank/DDBJ whole genome shotgun (WGS) entry which is preliminary data.</text>
</comment>
<reference evidence="3 4" key="1">
    <citation type="submission" date="2021-07" db="EMBL/GenBank/DDBJ databases">
        <authorList>
            <person name="Palmer J.M."/>
        </authorList>
    </citation>
    <scope>NUCLEOTIDE SEQUENCE [LARGE SCALE GENOMIC DNA]</scope>
    <source>
        <strain evidence="3 4">AT_MEX2019</strain>
        <tissue evidence="3">Muscle</tissue>
    </source>
</reference>
<gene>
    <name evidence="3" type="ORF">ATANTOWER_020404</name>
</gene>